<dbReference type="InterPro" id="IPR017896">
    <property type="entry name" value="4Fe4S_Fe-S-bd"/>
</dbReference>
<keyword evidence="1 6" id="KW-0004">4Fe-4S</keyword>
<comment type="caution">
    <text evidence="8">The sequence shown here is derived from an EMBL/GenBank/DDBJ whole genome shotgun (WGS) entry which is preliminary data.</text>
</comment>
<evidence type="ECO:0000256" key="1">
    <source>
        <dbReference type="ARBA" id="ARBA00022485"/>
    </source>
</evidence>
<proteinExistence type="predicted"/>
<dbReference type="PROSITE" id="PS51379">
    <property type="entry name" value="4FE4S_FER_2"/>
    <property type="match status" value="2"/>
</dbReference>
<dbReference type="GO" id="GO:0019154">
    <property type="term" value="F:glycolate dehydrogenase activity"/>
    <property type="evidence" value="ECO:0007669"/>
    <property type="project" value="UniProtKB-EC"/>
</dbReference>
<dbReference type="Pfam" id="PF13183">
    <property type="entry name" value="Fer4_8"/>
    <property type="match status" value="1"/>
</dbReference>
<protein>
    <recommendedName>
        <fullName evidence="6">Glycolate oxidase iron-sulfur subunit</fullName>
        <ecNumber evidence="6">1.1.99.14</ecNumber>
    </recommendedName>
</protein>
<keyword evidence="6" id="KW-0249">Electron transport</keyword>
<dbReference type="PANTHER" id="PTHR32479:SF17">
    <property type="entry name" value="GLYCOLATE OXIDASE IRON-SULFUR SUBUNIT"/>
    <property type="match status" value="1"/>
</dbReference>
<dbReference type="AlphaFoldDB" id="A0A5C5WD07"/>
<dbReference type="PANTHER" id="PTHR32479">
    <property type="entry name" value="GLYCOLATE OXIDASE IRON-SULFUR SUBUNIT"/>
    <property type="match status" value="1"/>
</dbReference>
<evidence type="ECO:0000256" key="2">
    <source>
        <dbReference type="ARBA" id="ARBA00022723"/>
    </source>
</evidence>
<name>A0A5C5WD07_9BACT</name>
<evidence type="ECO:0000256" key="5">
    <source>
        <dbReference type="ARBA" id="ARBA00023014"/>
    </source>
</evidence>
<evidence type="ECO:0000259" key="7">
    <source>
        <dbReference type="PROSITE" id="PS51379"/>
    </source>
</evidence>
<comment type="function">
    <text evidence="6">Component of a complex that catalyzes the oxidation of glycolate to glyoxylate.</text>
</comment>
<dbReference type="InterPro" id="IPR004017">
    <property type="entry name" value="Cys_rich_dom"/>
</dbReference>
<evidence type="ECO:0000313" key="8">
    <source>
        <dbReference type="EMBL" id="TWT48818.1"/>
    </source>
</evidence>
<organism evidence="8 9">
    <name type="scientific">Botrimarina hoheduenensis</name>
    <dbReference type="NCBI Taxonomy" id="2528000"/>
    <lineage>
        <taxon>Bacteria</taxon>
        <taxon>Pseudomonadati</taxon>
        <taxon>Planctomycetota</taxon>
        <taxon>Planctomycetia</taxon>
        <taxon>Pirellulales</taxon>
        <taxon>Lacipirellulaceae</taxon>
        <taxon>Botrimarina</taxon>
    </lineage>
</organism>
<comment type="catalytic activity">
    <reaction evidence="6">
        <text>glycolate + A = glyoxylate + AH2</text>
        <dbReference type="Rhea" id="RHEA:21264"/>
        <dbReference type="ChEBI" id="CHEBI:13193"/>
        <dbReference type="ChEBI" id="CHEBI:17499"/>
        <dbReference type="ChEBI" id="CHEBI:29805"/>
        <dbReference type="ChEBI" id="CHEBI:36655"/>
        <dbReference type="EC" id="1.1.99.14"/>
    </reaction>
</comment>
<evidence type="ECO:0000313" key="9">
    <source>
        <dbReference type="Proteomes" id="UP000318995"/>
    </source>
</evidence>
<dbReference type="Pfam" id="PF02754">
    <property type="entry name" value="CCG"/>
    <property type="match status" value="2"/>
</dbReference>
<evidence type="ECO:0000256" key="3">
    <source>
        <dbReference type="ARBA" id="ARBA00022737"/>
    </source>
</evidence>
<dbReference type="InterPro" id="IPR017900">
    <property type="entry name" value="4Fe4S_Fe_S_CS"/>
</dbReference>
<keyword evidence="2 6" id="KW-0479">Metal-binding</keyword>
<accession>A0A5C5WD07</accession>
<feature type="domain" description="4Fe-4S ferredoxin-type" evidence="7">
    <location>
        <begin position="69"/>
        <end position="93"/>
    </location>
</feature>
<dbReference type="SUPFAM" id="SSF46548">
    <property type="entry name" value="alpha-helical ferredoxin"/>
    <property type="match status" value="1"/>
</dbReference>
<comment type="cofactor">
    <cofactor evidence="6">
        <name>[4Fe-4S] cluster</name>
        <dbReference type="ChEBI" id="CHEBI:49883"/>
    </cofactor>
    <text evidence="6">Binds 2 [4Fe-4S] clusters.</text>
</comment>
<reference evidence="8 9" key="1">
    <citation type="submission" date="2019-02" db="EMBL/GenBank/DDBJ databases">
        <title>Deep-cultivation of Planctomycetes and their phenomic and genomic characterization uncovers novel biology.</title>
        <authorList>
            <person name="Wiegand S."/>
            <person name="Jogler M."/>
            <person name="Boedeker C."/>
            <person name="Pinto D."/>
            <person name="Vollmers J."/>
            <person name="Rivas-Marin E."/>
            <person name="Kohn T."/>
            <person name="Peeters S.H."/>
            <person name="Heuer A."/>
            <person name="Rast P."/>
            <person name="Oberbeckmann S."/>
            <person name="Bunk B."/>
            <person name="Jeske O."/>
            <person name="Meyerdierks A."/>
            <person name="Storesund J.E."/>
            <person name="Kallscheuer N."/>
            <person name="Luecker S."/>
            <person name="Lage O.M."/>
            <person name="Pohl T."/>
            <person name="Merkel B.J."/>
            <person name="Hornburger P."/>
            <person name="Mueller R.-W."/>
            <person name="Bruemmer F."/>
            <person name="Labrenz M."/>
            <person name="Spormann A.M."/>
            <person name="Op Den Camp H."/>
            <person name="Overmann J."/>
            <person name="Amann R."/>
            <person name="Jetten M.S.M."/>
            <person name="Mascher T."/>
            <person name="Medema M.H."/>
            <person name="Devos D.P."/>
            <person name="Kaster A.-K."/>
            <person name="Ovreas L."/>
            <person name="Rohde M."/>
            <person name="Galperin M.Y."/>
            <person name="Jogler C."/>
        </authorList>
    </citation>
    <scope>NUCLEOTIDE SEQUENCE [LARGE SCALE GENOMIC DNA]</scope>
    <source>
        <strain evidence="8 9">Pla111</strain>
    </source>
</reference>
<keyword evidence="4 6" id="KW-0408">Iron</keyword>
<keyword evidence="9" id="KW-1185">Reference proteome</keyword>
<sequence length="465" mass="50641">MSSPQPATPGDPTPNLLQTMDYSIVQQCMHCGLCLPTCPTYNETGRERNSPRGRIALMRAVADGDLPLSRGFAEEMDYCVGCLACQTACPAGVEYAQLLETSRAAGEQAGLLASPSRSVYRWLGLRLLMTRPWLLRLVARLVAIQQQPAIRKTLYRIGAMWLAPKTLRDLEPLAPLIDPPFSDARIKPFESPRSKPVARVALLTGCVQDIAYARVNRATVDVLLASGCEVVTPRMQSCCGSLHAHNGDLDTAREMARRTIDQFDWQSEQAGPLSFAQLDAVISNAGGCGSHLRHYGELLKGDPAYAERAAEWDKKLRDAQEYVYEAGGWQPAACLASSAPPSPAASPAAKPRLTYDASCHLCHGQKVVNQPVELLKRLPGYQFVPLGESDWCCGAAGVYTMTQPEQAQKLLDRKLANLRIAKPDVIATANPGCMHQLRLACREDAELAGVRVVHPMELLAEAVSN</sequence>
<evidence type="ECO:0000256" key="4">
    <source>
        <dbReference type="ARBA" id="ARBA00023004"/>
    </source>
</evidence>
<dbReference type="PROSITE" id="PS00198">
    <property type="entry name" value="4FE4S_FER_1"/>
    <property type="match status" value="1"/>
</dbReference>
<evidence type="ECO:0000256" key="6">
    <source>
        <dbReference type="PIRNR" id="PIRNR000139"/>
    </source>
</evidence>
<dbReference type="RefSeq" id="WP_146571161.1">
    <property type="nucleotide sequence ID" value="NZ_SJPH01000001.1"/>
</dbReference>
<keyword evidence="5 6" id="KW-0411">Iron-sulfur</keyword>
<dbReference type="Gene3D" id="1.10.1060.10">
    <property type="entry name" value="Alpha-helical ferredoxin"/>
    <property type="match status" value="1"/>
</dbReference>
<dbReference type="Proteomes" id="UP000318995">
    <property type="component" value="Unassembled WGS sequence"/>
</dbReference>
<feature type="domain" description="4Fe-4S ferredoxin-type" evidence="7">
    <location>
        <begin position="20"/>
        <end position="49"/>
    </location>
</feature>
<dbReference type="PIRSF" id="PIRSF000139">
    <property type="entry name" value="Glc_ox_4Fe-4S"/>
    <property type="match status" value="1"/>
</dbReference>
<dbReference type="GO" id="GO:0046872">
    <property type="term" value="F:metal ion binding"/>
    <property type="evidence" value="ECO:0007669"/>
    <property type="project" value="UniProtKB-UniRule"/>
</dbReference>
<dbReference type="GO" id="GO:0051539">
    <property type="term" value="F:4 iron, 4 sulfur cluster binding"/>
    <property type="evidence" value="ECO:0007669"/>
    <property type="project" value="UniProtKB-UniRule"/>
</dbReference>
<gene>
    <name evidence="8" type="primary">lutA</name>
    <name evidence="8" type="ORF">Pla111_05940</name>
</gene>
<keyword evidence="6" id="KW-0813">Transport</keyword>
<keyword evidence="3" id="KW-0677">Repeat</keyword>
<dbReference type="EC" id="1.1.99.14" evidence="6"/>
<comment type="catalytic activity">
    <reaction evidence="6">
        <text>(R)-lactate + A = pyruvate + AH2</text>
        <dbReference type="Rhea" id="RHEA:15089"/>
        <dbReference type="ChEBI" id="CHEBI:13193"/>
        <dbReference type="ChEBI" id="CHEBI:15361"/>
        <dbReference type="ChEBI" id="CHEBI:16004"/>
        <dbReference type="ChEBI" id="CHEBI:17499"/>
    </reaction>
</comment>
<dbReference type="EMBL" id="SJPH01000001">
    <property type="protein sequence ID" value="TWT48818.1"/>
    <property type="molecule type" value="Genomic_DNA"/>
</dbReference>
<dbReference type="OrthoDB" id="9770306at2"/>
<dbReference type="InterPro" id="IPR009051">
    <property type="entry name" value="Helical_ferredxn"/>
</dbReference>
<dbReference type="InterPro" id="IPR012257">
    <property type="entry name" value="Glc_ox_4Fe-4S"/>
</dbReference>